<feature type="region of interest" description="Disordered" evidence="6">
    <location>
        <begin position="1"/>
        <end position="22"/>
    </location>
</feature>
<evidence type="ECO:0000256" key="2">
    <source>
        <dbReference type="ARBA" id="ARBA00009430"/>
    </source>
</evidence>
<dbReference type="GO" id="GO:0005730">
    <property type="term" value="C:nucleolus"/>
    <property type="evidence" value="ECO:0007669"/>
    <property type="project" value="UniProtKB-SubCell"/>
</dbReference>
<dbReference type="Pfam" id="PF06870">
    <property type="entry name" value="RNA_pol_I_A49"/>
    <property type="match status" value="1"/>
</dbReference>
<dbReference type="Proteomes" id="UP000244722">
    <property type="component" value="Unassembled WGS sequence"/>
</dbReference>
<comment type="caution">
    <text evidence="7">The sequence shown here is derived from an EMBL/GenBank/DDBJ whole genome shotgun (WGS) entry which is preliminary data.</text>
</comment>
<comment type="similarity">
    <text evidence="2">Belongs to the eukaryotic RPA49/POLR1E RNA polymerase subunit family.</text>
</comment>
<evidence type="ECO:0000256" key="3">
    <source>
        <dbReference type="ARBA" id="ARBA00022478"/>
    </source>
</evidence>
<keyword evidence="4" id="KW-0804">Transcription</keyword>
<keyword evidence="5" id="KW-0539">Nucleus</keyword>
<evidence type="ECO:0000313" key="7">
    <source>
        <dbReference type="EMBL" id="PUU83314.1"/>
    </source>
</evidence>
<evidence type="ECO:0000256" key="1">
    <source>
        <dbReference type="ARBA" id="ARBA00004604"/>
    </source>
</evidence>
<accession>A0A2T7A6G0</accession>
<keyword evidence="8" id="KW-1185">Reference proteome</keyword>
<evidence type="ECO:0000256" key="6">
    <source>
        <dbReference type="SAM" id="MobiDB-lite"/>
    </source>
</evidence>
<dbReference type="EMBL" id="NESQ01000015">
    <property type="protein sequence ID" value="PUU83314.1"/>
    <property type="molecule type" value="Genomic_DNA"/>
</dbReference>
<organism evidence="7 8">
    <name type="scientific">Tuber borchii</name>
    <name type="common">White truffle</name>
    <dbReference type="NCBI Taxonomy" id="42251"/>
    <lineage>
        <taxon>Eukaryota</taxon>
        <taxon>Fungi</taxon>
        <taxon>Dikarya</taxon>
        <taxon>Ascomycota</taxon>
        <taxon>Pezizomycotina</taxon>
        <taxon>Pezizomycetes</taxon>
        <taxon>Pezizales</taxon>
        <taxon>Tuberaceae</taxon>
        <taxon>Tuber</taxon>
    </lineage>
</organism>
<protein>
    <submittedName>
        <fullName evidence="7">RNA polymerase I associated factor, A49-like protein</fullName>
    </submittedName>
</protein>
<dbReference type="STRING" id="42251.A0A2T7A6G0"/>
<dbReference type="InterPro" id="IPR009668">
    <property type="entry name" value="RNA_pol-assoc_fac_A49-like"/>
</dbReference>
<dbReference type="AlphaFoldDB" id="A0A2T7A6G0"/>
<dbReference type="GO" id="GO:0003677">
    <property type="term" value="F:DNA binding"/>
    <property type="evidence" value="ECO:0007669"/>
    <property type="project" value="InterPro"/>
</dbReference>
<comment type="subcellular location">
    <subcellularLocation>
        <location evidence="1">Nucleus</location>
        <location evidence="1">Nucleolus</location>
    </subcellularLocation>
</comment>
<proteinExistence type="inferred from homology"/>
<name>A0A2T7A6G0_TUBBO</name>
<keyword evidence="3" id="KW-0240">DNA-directed RNA polymerase</keyword>
<evidence type="ECO:0000313" key="8">
    <source>
        <dbReference type="Proteomes" id="UP000244722"/>
    </source>
</evidence>
<evidence type="ECO:0000256" key="5">
    <source>
        <dbReference type="ARBA" id="ARBA00023242"/>
    </source>
</evidence>
<dbReference type="GO" id="GO:0000428">
    <property type="term" value="C:DNA-directed RNA polymerase complex"/>
    <property type="evidence" value="ECO:0007669"/>
    <property type="project" value="UniProtKB-KW"/>
</dbReference>
<dbReference type="OrthoDB" id="532500at2759"/>
<evidence type="ECO:0000256" key="4">
    <source>
        <dbReference type="ARBA" id="ARBA00023163"/>
    </source>
</evidence>
<dbReference type="PANTHER" id="PTHR14440">
    <property type="entry name" value="DNA-DIRECTED RNA POLYMERASE I SUBUNIT RPA49"/>
    <property type="match status" value="1"/>
</dbReference>
<feature type="compositionally biased region" description="Basic and acidic residues" evidence="6">
    <location>
        <begin position="1"/>
        <end position="12"/>
    </location>
</feature>
<sequence length="434" mass="49440">MPAETKRKRDPSSEANGPLPDYTITIAPTNDFPPILASSHGISIPPTTQFTPYIHTINPPSKKSRKAEEFLLYGETPSIGYEGREMPEDAEYRRHYVGIFNPKTNGIELHAAPKLHFGRMIKAHIKRDRLVDGKGVVMSNVDSRTALGKEFGTKKSQKRLRELELNKIDVSDMGKNITTSIVSQVEANTKDMPTAVELGNQIRANKPIPKVNHDANHPDEVYNLEDIISSDEYNVIWVREWERGEELKSKSSFVQARIRKLAEDKSKKHTRLLKILRYISLMIDFYLFQQRGRGRLPAMDRVKKALSVDHAIAEGFFRRYTEKNVSSEEGSDKDIYAVSPALANKILYHMAVLCLMVDHYDVDIFQLKNDLGVQPKELTLAFKEVGCSIRELTKPQYTAMKMTKAEAMQHKRAVLKIPLEFPKPPSRRAKATRR</sequence>
<reference evidence="7 8" key="1">
    <citation type="submission" date="2017-04" db="EMBL/GenBank/DDBJ databases">
        <title>Draft genome sequence of Tuber borchii Vittad., a whitish edible truffle.</title>
        <authorList>
            <consortium name="DOE Joint Genome Institute"/>
            <person name="Murat C."/>
            <person name="Kuo A."/>
            <person name="Barry K.W."/>
            <person name="Clum A."/>
            <person name="Dockter R.B."/>
            <person name="Fauchery L."/>
            <person name="Iotti M."/>
            <person name="Kohler A."/>
            <person name="Labutti K."/>
            <person name="Lindquist E.A."/>
            <person name="Lipzen A."/>
            <person name="Ohm R.A."/>
            <person name="Wang M."/>
            <person name="Grigoriev I.V."/>
            <person name="Zambonelli A."/>
            <person name="Martin F.M."/>
        </authorList>
    </citation>
    <scope>NUCLEOTIDE SEQUENCE [LARGE SCALE GENOMIC DNA]</scope>
    <source>
        <strain evidence="7 8">Tbo3840</strain>
    </source>
</reference>
<gene>
    <name evidence="7" type="ORF">B9Z19DRAFT_1073034</name>
</gene>
<dbReference type="GO" id="GO:0006351">
    <property type="term" value="P:DNA-templated transcription"/>
    <property type="evidence" value="ECO:0007669"/>
    <property type="project" value="InterPro"/>
</dbReference>